<evidence type="ECO:0000259" key="10">
    <source>
        <dbReference type="PROSITE" id="PS50850"/>
    </source>
</evidence>
<feature type="transmembrane region" description="Helical" evidence="9">
    <location>
        <begin position="188"/>
        <end position="207"/>
    </location>
</feature>
<evidence type="ECO:0000313" key="12">
    <source>
        <dbReference type="Proteomes" id="UP001500839"/>
    </source>
</evidence>
<keyword evidence="12" id="KW-1185">Reference proteome</keyword>
<dbReference type="PROSITE" id="PS50850">
    <property type="entry name" value="MFS"/>
    <property type="match status" value="1"/>
</dbReference>
<dbReference type="SUPFAM" id="SSF103473">
    <property type="entry name" value="MFS general substrate transporter"/>
    <property type="match status" value="1"/>
</dbReference>
<evidence type="ECO:0000256" key="5">
    <source>
        <dbReference type="ARBA" id="ARBA00022692"/>
    </source>
</evidence>
<evidence type="ECO:0000256" key="9">
    <source>
        <dbReference type="SAM" id="Phobius"/>
    </source>
</evidence>
<feature type="transmembrane region" description="Helical" evidence="9">
    <location>
        <begin position="408"/>
        <end position="429"/>
    </location>
</feature>
<protein>
    <submittedName>
        <fullName evidence="11">MFS transporter</fullName>
    </submittedName>
</protein>
<sequence length="452" mass="47147">MGVATPIEQLSAKERRQSMIIAAFGTIVEWYDFSIYFYVATILTAEFFGDDTDSILLTLGIGAAGFFFRPLGAMVFGHLGDRVGRRQALVVSAVLIAVAMFATAALPGYETVGIWGGVGMVLLRCLAGFSVGAEYTGTMVYLMETASPGKRGVTTSWAAANSEIGSLLAVGLGALCANLLSPEAMQSWGWRILFVVGGVLAAIMVPLRSRLSETPTTQRLHQNTPTDDRAAKGSWRESPLVLVLLHQPRAVLVAFLISSIGATSYFLNITYVPTYLAEEADFADAGALGLGTIAAVTAIVVTPLFGLLADRIGRKVSLAILVGGLVVTTIPVYALLHSPSAGLSMSAAAFLAVPAAGWSAVAASTIPEQFTAVGRFSGMAIGYNIATVAFGGLSPLIATALISATGLSLAPAIYATIIIAACGVPALLLMRNLAHARIDDLDRDELLVGVES</sequence>
<evidence type="ECO:0000256" key="2">
    <source>
        <dbReference type="ARBA" id="ARBA00008240"/>
    </source>
</evidence>
<evidence type="ECO:0000256" key="8">
    <source>
        <dbReference type="ARBA" id="ARBA00023136"/>
    </source>
</evidence>
<organism evidence="11 12">
    <name type="scientific">Tomitella cavernea</name>
    <dbReference type="NCBI Taxonomy" id="1387982"/>
    <lineage>
        <taxon>Bacteria</taxon>
        <taxon>Bacillati</taxon>
        <taxon>Actinomycetota</taxon>
        <taxon>Actinomycetes</taxon>
        <taxon>Mycobacteriales</taxon>
        <taxon>Tomitella</taxon>
    </lineage>
</organism>
<feature type="transmembrane region" description="Helical" evidence="9">
    <location>
        <begin position="88"/>
        <end position="109"/>
    </location>
</feature>
<evidence type="ECO:0000256" key="7">
    <source>
        <dbReference type="ARBA" id="ARBA00022989"/>
    </source>
</evidence>
<accession>A0ABP9CNX4</accession>
<dbReference type="InterPro" id="IPR051084">
    <property type="entry name" value="H+-coupled_symporters"/>
</dbReference>
<dbReference type="InterPro" id="IPR005829">
    <property type="entry name" value="Sugar_transporter_CS"/>
</dbReference>
<gene>
    <name evidence="11" type="ORF">GCM10023353_20310</name>
</gene>
<keyword evidence="4" id="KW-1003">Cell membrane</keyword>
<evidence type="ECO:0000256" key="3">
    <source>
        <dbReference type="ARBA" id="ARBA00022448"/>
    </source>
</evidence>
<keyword evidence="7 9" id="KW-1133">Transmembrane helix</keyword>
<feature type="transmembrane region" description="Helical" evidence="9">
    <location>
        <begin position="20"/>
        <end position="43"/>
    </location>
</feature>
<dbReference type="InterPro" id="IPR011701">
    <property type="entry name" value="MFS"/>
</dbReference>
<keyword evidence="6" id="KW-0769">Symport</keyword>
<feature type="transmembrane region" description="Helical" evidence="9">
    <location>
        <begin position="164"/>
        <end position="182"/>
    </location>
</feature>
<comment type="caution">
    <text evidence="11">The sequence shown here is derived from an EMBL/GenBank/DDBJ whole genome shotgun (WGS) entry which is preliminary data.</text>
</comment>
<dbReference type="Proteomes" id="UP001500839">
    <property type="component" value="Unassembled WGS sequence"/>
</dbReference>
<feature type="transmembrane region" description="Helical" evidence="9">
    <location>
        <begin position="287"/>
        <end position="309"/>
    </location>
</feature>
<evidence type="ECO:0000256" key="6">
    <source>
        <dbReference type="ARBA" id="ARBA00022847"/>
    </source>
</evidence>
<dbReference type="Gene3D" id="1.20.1250.20">
    <property type="entry name" value="MFS general substrate transporter like domains"/>
    <property type="match status" value="2"/>
</dbReference>
<dbReference type="InterPro" id="IPR036259">
    <property type="entry name" value="MFS_trans_sf"/>
</dbReference>
<feature type="transmembrane region" description="Helical" evidence="9">
    <location>
        <begin position="316"/>
        <end position="336"/>
    </location>
</feature>
<comment type="subcellular location">
    <subcellularLocation>
        <location evidence="1">Cell membrane</location>
        <topology evidence="1">Multi-pass membrane protein</topology>
    </subcellularLocation>
</comment>
<keyword evidence="5 9" id="KW-0812">Transmembrane</keyword>
<evidence type="ECO:0000256" key="4">
    <source>
        <dbReference type="ARBA" id="ARBA00022475"/>
    </source>
</evidence>
<dbReference type="EMBL" id="BAABKQ010000001">
    <property type="protein sequence ID" value="GAA4814830.1"/>
    <property type="molecule type" value="Genomic_DNA"/>
</dbReference>
<feature type="transmembrane region" description="Helical" evidence="9">
    <location>
        <begin position="250"/>
        <end position="267"/>
    </location>
</feature>
<evidence type="ECO:0000313" key="11">
    <source>
        <dbReference type="EMBL" id="GAA4814830.1"/>
    </source>
</evidence>
<feature type="transmembrane region" description="Helical" evidence="9">
    <location>
        <begin position="55"/>
        <end position="76"/>
    </location>
</feature>
<proteinExistence type="inferred from homology"/>
<feature type="transmembrane region" description="Helical" evidence="9">
    <location>
        <begin position="342"/>
        <end position="361"/>
    </location>
</feature>
<dbReference type="PROSITE" id="PS00217">
    <property type="entry name" value="SUGAR_TRANSPORT_2"/>
    <property type="match status" value="1"/>
</dbReference>
<dbReference type="InterPro" id="IPR020846">
    <property type="entry name" value="MFS_dom"/>
</dbReference>
<reference evidence="12" key="1">
    <citation type="journal article" date="2019" name="Int. J. Syst. Evol. Microbiol.">
        <title>The Global Catalogue of Microorganisms (GCM) 10K type strain sequencing project: providing services to taxonomists for standard genome sequencing and annotation.</title>
        <authorList>
            <consortium name="The Broad Institute Genomics Platform"/>
            <consortium name="The Broad Institute Genome Sequencing Center for Infectious Disease"/>
            <person name="Wu L."/>
            <person name="Ma J."/>
        </authorList>
    </citation>
    <scope>NUCLEOTIDE SEQUENCE [LARGE SCALE GENOMIC DNA]</scope>
    <source>
        <strain evidence="12">JCM 18542</strain>
    </source>
</reference>
<feature type="transmembrane region" description="Helical" evidence="9">
    <location>
        <begin position="121"/>
        <end position="143"/>
    </location>
</feature>
<evidence type="ECO:0000256" key="1">
    <source>
        <dbReference type="ARBA" id="ARBA00004651"/>
    </source>
</evidence>
<feature type="domain" description="Major facilitator superfamily (MFS) profile" evidence="10">
    <location>
        <begin position="18"/>
        <end position="438"/>
    </location>
</feature>
<keyword evidence="8 9" id="KW-0472">Membrane</keyword>
<name>A0ABP9CNX4_9ACTN</name>
<dbReference type="PANTHER" id="PTHR43528">
    <property type="entry name" value="ALPHA-KETOGLUTARATE PERMEASE"/>
    <property type="match status" value="1"/>
</dbReference>
<keyword evidence="3" id="KW-0813">Transport</keyword>
<dbReference type="PANTHER" id="PTHR43528:SF1">
    <property type="entry name" value="ALPHA-KETOGLUTARATE PERMEASE"/>
    <property type="match status" value="1"/>
</dbReference>
<dbReference type="Pfam" id="PF07690">
    <property type="entry name" value="MFS_1"/>
    <property type="match status" value="1"/>
</dbReference>
<feature type="transmembrane region" description="Helical" evidence="9">
    <location>
        <begin position="381"/>
        <end position="402"/>
    </location>
</feature>
<comment type="similarity">
    <text evidence="2">Belongs to the major facilitator superfamily. Metabolite:H+ Symporter (MHS) family (TC 2.A.1.6) family.</text>
</comment>